<dbReference type="GO" id="GO:0016301">
    <property type="term" value="F:kinase activity"/>
    <property type="evidence" value="ECO:0007669"/>
    <property type="project" value="UniProtKB-KW"/>
</dbReference>
<keyword evidence="3 9" id="KW-0808">Transferase</keyword>
<keyword evidence="6" id="KW-0067">ATP-binding</keyword>
<dbReference type="PROSITE" id="PS00794">
    <property type="entry name" value="HPPK"/>
    <property type="match status" value="1"/>
</dbReference>
<dbReference type="PANTHER" id="PTHR43071">
    <property type="entry name" value="2-AMINO-4-HYDROXY-6-HYDROXYMETHYLDIHYDROPTERIDINE PYROPHOSPHOKINASE"/>
    <property type="match status" value="1"/>
</dbReference>
<dbReference type="Gene3D" id="3.30.70.560">
    <property type="entry name" value="7,8-Dihydro-6-hydroxymethylpterin-pyrophosphokinase HPPK"/>
    <property type="match status" value="1"/>
</dbReference>
<evidence type="ECO:0000256" key="3">
    <source>
        <dbReference type="ARBA" id="ARBA00022679"/>
    </source>
</evidence>
<evidence type="ECO:0000256" key="2">
    <source>
        <dbReference type="ARBA" id="ARBA00013253"/>
    </source>
</evidence>
<evidence type="ECO:0000256" key="5">
    <source>
        <dbReference type="ARBA" id="ARBA00022777"/>
    </source>
</evidence>
<organism evidence="9 10">
    <name type="scientific">Candidatus Zymogenus saltonus</name>
    <dbReference type="NCBI Taxonomy" id="2844893"/>
    <lineage>
        <taxon>Bacteria</taxon>
        <taxon>Deltaproteobacteria</taxon>
        <taxon>Candidatus Zymogenia</taxon>
        <taxon>Candidatus Zymogeniales</taxon>
        <taxon>Candidatus Zymogenaceae</taxon>
        <taxon>Candidatus Zymogenus</taxon>
    </lineage>
</organism>
<comment type="pathway">
    <text evidence="1">Cofactor biosynthesis; tetrahydrofolate biosynthesis; 2-amino-4-hydroxy-6-hydroxymethyl-7,8-dihydropteridine diphosphate from 7,8-dihydroneopterin triphosphate: step 4/4.</text>
</comment>
<sequence>MRKNTAFLGLGSNIGDREKNLETAETLISGIEGVDVISSSAIYETEPVGVTDQPKFLNGVLEIETTLSPEELLVRLKGVEGRMGRADTVRWGPRIIDIDILLFGDRAVETVVDDMELKIPHPEMTKRGFVLVPLAEIAPDAVHPVLKKSVAELLDDLGDIGGVVKYREED</sequence>
<dbReference type="CDD" id="cd00483">
    <property type="entry name" value="HPPK"/>
    <property type="match status" value="1"/>
</dbReference>
<reference evidence="9" key="2">
    <citation type="submission" date="2021-01" db="EMBL/GenBank/DDBJ databases">
        <authorList>
            <person name="Hahn C.R."/>
            <person name="Youssef N.H."/>
            <person name="Elshahed M."/>
        </authorList>
    </citation>
    <scope>NUCLEOTIDE SEQUENCE</scope>
    <source>
        <strain evidence="9">Zod_Metabat.24</strain>
    </source>
</reference>
<evidence type="ECO:0000256" key="7">
    <source>
        <dbReference type="ARBA" id="ARBA00022909"/>
    </source>
</evidence>
<dbReference type="AlphaFoldDB" id="A0A9D8KEQ1"/>
<feature type="domain" description="7,8-dihydro-6-hydroxymethylpterin-pyrophosphokinase" evidence="8">
    <location>
        <begin position="90"/>
        <end position="101"/>
    </location>
</feature>
<dbReference type="SUPFAM" id="SSF55083">
    <property type="entry name" value="6-hydroxymethyl-7,8-dihydropterin pyrophosphokinase, HPPK"/>
    <property type="match status" value="1"/>
</dbReference>
<keyword evidence="4" id="KW-0547">Nucleotide-binding</keyword>
<dbReference type="GO" id="GO:0046656">
    <property type="term" value="P:folic acid biosynthetic process"/>
    <property type="evidence" value="ECO:0007669"/>
    <property type="project" value="UniProtKB-KW"/>
</dbReference>
<dbReference type="Pfam" id="PF01288">
    <property type="entry name" value="HPPK"/>
    <property type="match status" value="1"/>
</dbReference>
<dbReference type="GO" id="GO:0003848">
    <property type="term" value="F:2-amino-4-hydroxy-6-hydroxymethyldihydropteridine diphosphokinase activity"/>
    <property type="evidence" value="ECO:0007669"/>
    <property type="project" value="UniProtKB-EC"/>
</dbReference>
<evidence type="ECO:0000259" key="8">
    <source>
        <dbReference type="PROSITE" id="PS00794"/>
    </source>
</evidence>
<dbReference type="GO" id="GO:0005524">
    <property type="term" value="F:ATP binding"/>
    <property type="evidence" value="ECO:0007669"/>
    <property type="project" value="UniProtKB-KW"/>
</dbReference>
<dbReference type="PANTHER" id="PTHR43071:SF1">
    <property type="entry name" value="2-AMINO-4-HYDROXY-6-HYDROXYMETHYLDIHYDROPTERIDINE PYROPHOSPHOKINASE"/>
    <property type="match status" value="1"/>
</dbReference>
<proteinExistence type="predicted"/>
<dbReference type="EC" id="2.7.6.3" evidence="2"/>
<protein>
    <recommendedName>
        <fullName evidence="2">2-amino-4-hydroxy-6-hydroxymethyldihydropteridine diphosphokinase</fullName>
        <ecNumber evidence="2">2.7.6.3</ecNumber>
    </recommendedName>
</protein>
<dbReference type="EMBL" id="JAFGIX010000040">
    <property type="protein sequence ID" value="MBN1573143.1"/>
    <property type="molecule type" value="Genomic_DNA"/>
</dbReference>
<evidence type="ECO:0000256" key="6">
    <source>
        <dbReference type="ARBA" id="ARBA00022840"/>
    </source>
</evidence>
<evidence type="ECO:0000313" key="9">
    <source>
        <dbReference type="EMBL" id="MBN1573143.1"/>
    </source>
</evidence>
<evidence type="ECO:0000256" key="4">
    <source>
        <dbReference type="ARBA" id="ARBA00022741"/>
    </source>
</evidence>
<evidence type="ECO:0000256" key="1">
    <source>
        <dbReference type="ARBA" id="ARBA00005051"/>
    </source>
</evidence>
<evidence type="ECO:0000313" key="10">
    <source>
        <dbReference type="Proteomes" id="UP000809273"/>
    </source>
</evidence>
<keyword evidence="7" id="KW-0289">Folate biosynthesis</keyword>
<dbReference type="InterPro" id="IPR035907">
    <property type="entry name" value="Hppk_sf"/>
</dbReference>
<name>A0A9D8KEQ1_9DELT</name>
<dbReference type="NCBIfam" id="TIGR01498">
    <property type="entry name" value="folK"/>
    <property type="match status" value="1"/>
</dbReference>
<dbReference type="Proteomes" id="UP000809273">
    <property type="component" value="Unassembled WGS sequence"/>
</dbReference>
<accession>A0A9D8KEQ1</accession>
<keyword evidence="5" id="KW-0418">Kinase</keyword>
<reference evidence="9" key="1">
    <citation type="journal article" date="2021" name="Environ. Microbiol.">
        <title>Genomic characterization of three novel Desulfobacterota classes expand the metabolic and phylogenetic diversity of the phylum.</title>
        <authorList>
            <person name="Murphy C.L."/>
            <person name="Biggerstaff J."/>
            <person name="Eichhorn A."/>
            <person name="Ewing E."/>
            <person name="Shahan R."/>
            <person name="Soriano D."/>
            <person name="Stewart S."/>
            <person name="VanMol K."/>
            <person name="Walker R."/>
            <person name="Walters P."/>
            <person name="Elshahed M.S."/>
            <person name="Youssef N.H."/>
        </authorList>
    </citation>
    <scope>NUCLEOTIDE SEQUENCE</scope>
    <source>
        <strain evidence="9">Zod_Metabat.24</strain>
    </source>
</reference>
<comment type="caution">
    <text evidence="9">The sequence shown here is derived from an EMBL/GenBank/DDBJ whole genome shotgun (WGS) entry which is preliminary data.</text>
</comment>
<dbReference type="InterPro" id="IPR000550">
    <property type="entry name" value="Hppk"/>
</dbReference>
<gene>
    <name evidence="9" type="primary">folK</name>
    <name evidence="9" type="ORF">JW984_08105</name>
</gene>